<keyword evidence="1" id="KW-0472">Membrane</keyword>
<evidence type="ECO:0000256" key="1">
    <source>
        <dbReference type="SAM" id="Phobius"/>
    </source>
</evidence>
<accession>A0A9P6ZWT5</accession>
<dbReference type="Pfam" id="PF20151">
    <property type="entry name" value="DUF6533"/>
    <property type="match status" value="1"/>
</dbReference>
<feature type="transmembrane region" description="Helical" evidence="1">
    <location>
        <begin position="153"/>
        <end position="179"/>
    </location>
</feature>
<proteinExistence type="predicted"/>
<evidence type="ECO:0000313" key="4">
    <source>
        <dbReference type="Proteomes" id="UP000714275"/>
    </source>
</evidence>
<feature type="transmembrane region" description="Helical" evidence="1">
    <location>
        <begin position="12"/>
        <end position="30"/>
    </location>
</feature>
<dbReference type="AlphaFoldDB" id="A0A9P6ZWT5"/>
<dbReference type="EMBL" id="JABBWD010000022">
    <property type="protein sequence ID" value="KAG1777251.1"/>
    <property type="molecule type" value="Genomic_DNA"/>
</dbReference>
<feature type="transmembrane region" description="Helical" evidence="1">
    <location>
        <begin position="200"/>
        <end position="219"/>
    </location>
</feature>
<gene>
    <name evidence="3" type="ORF">EV702DRAFT_1268510</name>
</gene>
<dbReference type="OrthoDB" id="3350812at2759"/>
<keyword evidence="4" id="KW-1185">Reference proteome</keyword>
<feature type="domain" description="DUF6533" evidence="2">
    <location>
        <begin position="12"/>
        <end position="58"/>
    </location>
</feature>
<organism evidence="3 4">
    <name type="scientific">Suillus placidus</name>
    <dbReference type="NCBI Taxonomy" id="48579"/>
    <lineage>
        <taxon>Eukaryota</taxon>
        <taxon>Fungi</taxon>
        <taxon>Dikarya</taxon>
        <taxon>Basidiomycota</taxon>
        <taxon>Agaricomycotina</taxon>
        <taxon>Agaricomycetes</taxon>
        <taxon>Agaricomycetidae</taxon>
        <taxon>Boletales</taxon>
        <taxon>Suillineae</taxon>
        <taxon>Suillaceae</taxon>
        <taxon>Suillus</taxon>
    </lineage>
</organism>
<protein>
    <recommendedName>
        <fullName evidence="2">DUF6533 domain-containing protein</fullName>
    </recommendedName>
</protein>
<feature type="transmembrane region" description="Helical" evidence="1">
    <location>
        <begin position="225"/>
        <end position="246"/>
    </location>
</feature>
<dbReference type="InterPro" id="IPR045340">
    <property type="entry name" value="DUF6533"/>
</dbReference>
<comment type="caution">
    <text evidence="3">The sequence shown here is derived from an EMBL/GenBank/DDBJ whole genome shotgun (WGS) entry which is preliminary data.</text>
</comment>
<dbReference type="Proteomes" id="UP000714275">
    <property type="component" value="Unassembled WGS sequence"/>
</dbReference>
<sequence>MVLLHTQQTIMYLRVAPAAIWALDYCLTLEHEVHMFSSMGRWGIATVMFIVARYVPIAWIISDIYGTLMPGNTVLDNISDQWRSTSPNKYSSVSLVLILLATEVLSRGMIQWSLKVTAISAVTCSAITVPLLNSACVPTLTQSDLETATRLEHLIMGAFISTALFEFTVAAITIYHSMLLCSDDMYTLYTLASTLSKGSLLYALSLFAISVANIVSFSLPVSSGYSGIIDVFQGVLHGVIASRILFDLRDADRIKEDSFCLSDLQFAPHTGSTAT</sequence>
<keyword evidence="1" id="KW-0812">Transmembrane</keyword>
<name>A0A9P6ZWT5_9AGAM</name>
<reference evidence="3" key="1">
    <citation type="journal article" date="2020" name="New Phytol.">
        <title>Comparative genomics reveals dynamic genome evolution in host specialist ectomycorrhizal fungi.</title>
        <authorList>
            <person name="Lofgren L.A."/>
            <person name="Nguyen N.H."/>
            <person name="Vilgalys R."/>
            <person name="Ruytinx J."/>
            <person name="Liao H.L."/>
            <person name="Branco S."/>
            <person name="Kuo A."/>
            <person name="LaButti K."/>
            <person name="Lipzen A."/>
            <person name="Andreopoulos W."/>
            <person name="Pangilinan J."/>
            <person name="Riley R."/>
            <person name="Hundley H."/>
            <person name="Na H."/>
            <person name="Barry K."/>
            <person name="Grigoriev I.V."/>
            <person name="Stajich J.E."/>
            <person name="Kennedy P.G."/>
        </authorList>
    </citation>
    <scope>NUCLEOTIDE SEQUENCE</scope>
    <source>
        <strain evidence="3">DOB743</strain>
    </source>
</reference>
<keyword evidence="1" id="KW-1133">Transmembrane helix</keyword>
<evidence type="ECO:0000313" key="3">
    <source>
        <dbReference type="EMBL" id="KAG1777251.1"/>
    </source>
</evidence>
<feature type="transmembrane region" description="Helical" evidence="1">
    <location>
        <begin position="42"/>
        <end position="61"/>
    </location>
</feature>
<evidence type="ECO:0000259" key="2">
    <source>
        <dbReference type="Pfam" id="PF20151"/>
    </source>
</evidence>